<evidence type="ECO:0000256" key="1">
    <source>
        <dbReference type="SAM" id="Phobius"/>
    </source>
</evidence>
<dbReference type="Proteomes" id="UP001199469">
    <property type="component" value="Unassembled WGS sequence"/>
</dbReference>
<feature type="transmembrane region" description="Helical" evidence="1">
    <location>
        <begin position="184"/>
        <end position="207"/>
    </location>
</feature>
<keyword evidence="3" id="KW-1185">Reference proteome</keyword>
<evidence type="ECO:0008006" key="4">
    <source>
        <dbReference type="Google" id="ProtNLM"/>
    </source>
</evidence>
<accession>A0ABS8PGV9</accession>
<dbReference type="EMBL" id="JAJNDB010000008">
    <property type="protein sequence ID" value="MCD2197504.1"/>
    <property type="molecule type" value="Genomic_DNA"/>
</dbReference>
<reference evidence="2 3" key="1">
    <citation type="submission" date="2021-11" db="EMBL/GenBank/DDBJ databases">
        <title>Draft genome sequence of Actinomycetospora sp. SF1 isolated from the rhizosphere soil.</title>
        <authorList>
            <person name="Duangmal K."/>
            <person name="Chantavorakit T."/>
        </authorList>
    </citation>
    <scope>NUCLEOTIDE SEQUENCE [LARGE SCALE GENOMIC DNA]</scope>
    <source>
        <strain evidence="2 3">TBRC 5722</strain>
    </source>
</reference>
<evidence type="ECO:0000313" key="2">
    <source>
        <dbReference type="EMBL" id="MCD2197504.1"/>
    </source>
</evidence>
<comment type="caution">
    <text evidence="2">The sequence shown here is derived from an EMBL/GenBank/DDBJ whole genome shotgun (WGS) entry which is preliminary data.</text>
</comment>
<organism evidence="2 3">
    <name type="scientific">Actinomycetospora endophytica</name>
    <dbReference type="NCBI Taxonomy" id="2291215"/>
    <lineage>
        <taxon>Bacteria</taxon>
        <taxon>Bacillati</taxon>
        <taxon>Actinomycetota</taxon>
        <taxon>Actinomycetes</taxon>
        <taxon>Pseudonocardiales</taxon>
        <taxon>Pseudonocardiaceae</taxon>
        <taxon>Actinomycetospora</taxon>
    </lineage>
</organism>
<dbReference type="RefSeq" id="WP_230739585.1">
    <property type="nucleotide sequence ID" value="NZ_JAJNDB010000008.1"/>
</dbReference>
<feature type="transmembrane region" description="Helical" evidence="1">
    <location>
        <begin position="34"/>
        <end position="55"/>
    </location>
</feature>
<gene>
    <name evidence="2" type="ORF">LQ327_29450</name>
</gene>
<feature type="transmembrane region" description="Helical" evidence="1">
    <location>
        <begin position="67"/>
        <end position="88"/>
    </location>
</feature>
<keyword evidence="1" id="KW-0472">Membrane</keyword>
<dbReference type="NCBIfam" id="NF041646">
    <property type="entry name" value="VC0807_fam"/>
    <property type="match status" value="1"/>
</dbReference>
<feature type="transmembrane region" description="Helical" evidence="1">
    <location>
        <begin position="159"/>
        <end position="178"/>
    </location>
</feature>
<protein>
    <recommendedName>
        <fullName evidence="4">Intracellular septation protein A</fullName>
    </recommendedName>
</protein>
<sequence>MDVAVKEPTTSGGLGATLVPLVVDVALPLTATLAVSHLGFGTVASLTAGAVVPVTRTVGSLAFGRRLNRLAALMLATSVAGIVGGLIVGDPRLIVAKDGLVSATIAAAMLLSTLRGTPIMSAGLLPWITRGDPATIAAWERLSAGSAPFRRLERRYTAVWGWVLLTDCVGRAVAAFLVPEAWLTWIGGAVTVAAIVVAAVVSGALVVERLTELIEADTAGTEAA</sequence>
<keyword evidence="1" id="KW-0812">Transmembrane</keyword>
<evidence type="ECO:0000313" key="3">
    <source>
        <dbReference type="Proteomes" id="UP001199469"/>
    </source>
</evidence>
<proteinExistence type="predicted"/>
<keyword evidence="1" id="KW-1133">Transmembrane helix</keyword>
<name>A0ABS8PGV9_9PSEU</name>